<dbReference type="SUPFAM" id="SSF56672">
    <property type="entry name" value="DNA/RNA polymerases"/>
    <property type="match status" value="1"/>
</dbReference>
<dbReference type="Proteomes" id="UP000237271">
    <property type="component" value="Unassembled WGS sequence"/>
</dbReference>
<keyword evidence="2" id="KW-1185">Reference proteome</keyword>
<reference evidence="1 2" key="1">
    <citation type="journal article" date="2017" name="Genome Biol. Evol.">
        <title>Phytophthora megakarya and P. palmivora, closely related causal agents of cacao black pod rot, underwent increases in genome sizes and gene numbers by different mechanisms.</title>
        <authorList>
            <person name="Ali S.S."/>
            <person name="Shao J."/>
            <person name="Lary D.J."/>
            <person name="Kronmiller B."/>
            <person name="Shen D."/>
            <person name="Strem M.D."/>
            <person name="Amoako-Attah I."/>
            <person name="Akrofi A.Y."/>
            <person name="Begoude B.A."/>
            <person name="Ten Hoopen G.M."/>
            <person name="Coulibaly K."/>
            <person name="Kebe B.I."/>
            <person name="Melnick R.L."/>
            <person name="Guiltinan M.J."/>
            <person name="Tyler B.M."/>
            <person name="Meinhardt L.W."/>
            <person name="Bailey B.A."/>
        </authorList>
    </citation>
    <scope>NUCLEOTIDE SEQUENCE [LARGE SCALE GENOMIC DNA]</scope>
    <source>
        <strain evidence="2">sbr112.9</strain>
    </source>
</reference>
<dbReference type="InterPro" id="IPR043502">
    <property type="entry name" value="DNA/RNA_pol_sf"/>
</dbReference>
<protein>
    <submittedName>
        <fullName evidence="1">Pol protein</fullName>
    </submittedName>
</protein>
<dbReference type="Gene3D" id="3.10.10.10">
    <property type="entry name" value="HIV Type 1 Reverse Transcriptase, subunit A, domain 1"/>
    <property type="match status" value="1"/>
</dbReference>
<sequence>MVESRNPFTQRQQSAFGNRTESGVFAYNKMNNTTVSVHAPIPRKDVLLNNMSGCTLYSAPDLVDGYNQILMREIDIPLTTVSTPSGMLWIPLRTFAQTDFDNIFIHSCAEGGQAAI</sequence>
<dbReference type="Gene3D" id="3.30.70.270">
    <property type="match status" value="1"/>
</dbReference>
<proteinExistence type="predicted"/>
<comment type="caution">
    <text evidence="1">The sequence shown here is derived from an EMBL/GenBank/DDBJ whole genome shotgun (WGS) entry which is preliminary data.</text>
</comment>
<organism evidence="1 2">
    <name type="scientific">Phytophthora palmivora</name>
    <dbReference type="NCBI Taxonomy" id="4796"/>
    <lineage>
        <taxon>Eukaryota</taxon>
        <taxon>Sar</taxon>
        <taxon>Stramenopiles</taxon>
        <taxon>Oomycota</taxon>
        <taxon>Peronosporomycetes</taxon>
        <taxon>Peronosporales</taxon>
        <taxon>Peronosporaceae</taxon>
        <taxon>Phytophthora</taxon>
    </lineage>
</organism>
<name>A0A2P4WY67_9STRA</name>
<evidence type="ECO:0000313" key="2">
    <source>
        <dbReference type="Proteomes" id="UP000237271"/>
    </source>
</evidence>
<gene>
    <name evidence="1" type="ORF">PHPALM_37142</name>
</gene>
<dbReference type="OrthoDB" id="121411at2759"/>
<dbReference type="EMBL" id="NCKW01020305">
    <property type="protein sequence ID" value="POM58244.1"/>
    <property type="molecule type" value="Genomic_DNA"/>
</dbReference>
<dbReference type="AlphaFoldDB" id="A0A2P4WY67"/>
<evidence type="ECO:0000313" key="1">
    <source>
        <dbReference type="EMBL" id="POM58244.1"/>
    </source>
</evidence>
<dbReference type="InterPro" id="IPR043128">
    <property type="entry name" value="Rev_trsase/Diguanyl_cyclase"/>
</dbReference>
<accession>A0A2P4WY67</accession>